<feature type="transmembrane region" description="Helical" evidence="7">
    <location>
        <begin position="1135"/>
        <end position="1157"/>
    </location>
</feature>
<dbReference type="InterPro" id="IPR002048">
    <property type="entry name" value="EF_hand_dom"/>
</dbReference>
<dbReference type="AlphaFoldDB" id="A0ABD0L3C0"/>
<comment type="subcellular location">
    <subcellularLocation>
        <location evidence="1">Membrane</location>
        <topology evidence="1">Multi-pass membrane protein</topology>
    </subcellularLocation>
</comment>
<feature type="domain" description="EF-hand" evidence="8">
    <location>
        <begin position="500"/>
        <end position="535"/>
    </location>
</feature>
<dbReference type="GO" id="GO:0016020">
    <property type="term" value="C:membrane"/>
    <property type="evidence" value="ECO:0007669"/>
    <property type="project" value="UniProtKB-SubCell"/>
</dbReference>
<keyword evidence="4 7" id="KW-1133">Transmembrane helix</keyword>
<dbReference type="InterPro" id="IPR015925">
    <property type="entry name" value="Ryanodine_IP3_receptor"/>
</dbReference>
<keyword evidence="3" id="KW-0106">Calcium</keyword>
<feature type="transmembrane region" description="Helical" evidence="7">
    <location>
        <begin position="1018"/>
        <end position="1043"/>
    </location>
</feature>
<feature type="transmembrane region" description="Helical" evidence="7">
    <location>
        <begin position="1055"/>
        <end position="1081"/>
    </location>
</feature>
<reference evidence="9 10" key="1">
    <citation type="journal article" date="2023" name="Sci. Data">
        <title>Genome assembly of the Korean intertidal mud-creeper Batillaria attramentaria.</title>
        <authorList>
            <person name="Patra A.K."/>
            <person name="Ho P.T."/>
            <person name="Jun S."/>
            <person name="Lee S.J."/>
            <person name="Kim Y."/>
            <person name="Won Y.J."/>
        </authorList>
    </citation>
    <scope>NUCLEOTIDE SEQUENCE [LARGE SCALE GENOMIC DNA]</scope>
    <source>
        <strain evidence="9">Wonlab-2016</strain>
    </source>
</reference>
<dbReference type="FunFam" id="1.10.287.70:FF:000017">
    <property type="entry name" value="ryanodine receptor isoform X2"/>
    <property type="match status" value="1"/>
</dbReference>
<evidence type="ECO:0000256" key="7">
    <source>
        <dbReference type="SAM" id="Phobius"/>
    </source>
</evidence>
<evidence type="ECO:0000256" key="6">
    <source>
        <dbReference type="SAM" id="MobiDB-lite"/>
    </source>
</evidence>
<dbReference type="InterPro" id="IPR009460">
    <property type="entry name" value="Ryanrecept_TM4-6"/>
</dbReference>
<evidence type="ECO:0000256" key="3">
    <source>
        <dbReference type="ARBA" id="ARBA00022837"/>
    </source>
</evidence>
<dbReference type="InterPro" id="IPR011992">
    <property type="entry name" value="EF-hand-dom_pair"/>
</dbReference>
<dbReference type="InterPro" id="IPR018247">
    <property type="entry name" value="EF_Hand_1_Ca_BS"/>
</dbReference>
<dbReference type="SUPFAM" id="SSF47473">
    <property type="entry name" value="EF-hand"/>
    <property type="match status" value="1"/>
</dbReference>
<dbReference type="CDD" id="cd00051">
    <property type="entry name" value="EFh"/>
    <property type="match status" value="1"/>
</dbReference>
<dbReference type="Pfam" id="PF13499">
    <property type="entry name" value="EF-hand_7"/>
    <property type="match status" value="1"/>
</dbReference>
<dbReference type="Pfam" id="PF08454">
    <property type="entry name" value="RIH_assoc"/>
    <property type="match status" value="1"/>
</dbReference>
<keyword evidence="2 7" id="KW-0812">Transmembrane</keyword>
<comment type="caution">
    <text evidence="9">The sequence shown here is derived from an EMBL/GenBank/DDBJ whole genome shotgun (WGS) entry which is preliminary data.</text>
</comment>
<evidence type="ECO:0000256" key="1">
    <source>
        <dbReference type="ARBA" id="ARBA00004141"/>
    </source>
</evidence>
<dbReference type="Pfam" id="PF06459">
    <property type="entry name" value="RR_TM4-6"/>
    <property type="match status" value="1"/>
</dbReference>
<dbReference type="InterPro" id="IPR005821">
    <property type="entry name" value="Ion_trans_dom"/>
</dbReference>
<evidence type="ECO:0000259" key="8">
    <source>
        <dbReference type="PROSITE" id="PS50222"/>
    </source>
</evidence>
<feature type="compositionally biased region" description="Low complexity" evidence="6">
    <location>
        <begin position="777"/>
        <end position="802"/>
    </location>
</feature>
<name>A0ABD0L3C0_9CAEN</name>
<feature type="transmembrane region" description="Helical" evidence="7">
    <location>
        <begin position="910"/>
        <end position="929"/>
    </location>
</feature>
<dbReference type="SMART" id="SM00054">
    <property type="entry name" value="EFh"/>
    <property type="match status" value="2"/>
</dbReference>
<dbReference type="FunFam" id="1.10.238.10:FF:000132">
    <property type="entry name" value="Ryanodine receptor 44F"/>
    <property type="match status" value="1"/>
</dbReference>
<dbReference type="PROSITE" id="PS00018">
    <property type="entry name" value="EF_HAND_1"/>
    <property type="match status" value="1"/>
</dbReference>
<evidence type="ECO:0000256" key="5">
    <source>
        <dbReference type="ARBA" id="ARBA00023136"/>
    </source>
</evidence>
<gene>
    <name evidence="9" type="ORF">BaRGS_00015253</name>
</gene>
<dbReference type="Gene3D" id="1.10.238.10">
    <property type="entry name" value="EF-hand"/>
    <property type="match status" value="1"/>
</dbReference>
<dbReference type="PANTHER" id="PTHR46399">
    <property type="entry name" value="B30.2/SPRY DOMAIN-CONTAINING PROTEIN"/>
    <property type="match status" value="1"/>
</dbReference>
<evidence type="ECO:0000256" key="2">
    <source>
        <dbReference type="ARBA" id="ARBA00022692"/>
    </source>
</evidence>
<accession>A0ABD0L3C0</accession>
<protein>
    <recommendedName>
        <fullName evidence="8">EF-hand domain-containing protein</fullName>
    </recommendedName>
</protein>
<feature type="transmembrane region" description="Helical" evidence="7">
    <location>
        <begin position="719"/>
        <end position="743"/>
    </location>
</feature>
<dbReference type="EMBL" id="JACVVK020000092">
    <property type="protein sequence ID" value="KAK7493542.1"/>
    <property type="molecule type" value="Genomic_DNA"/>
</dbReference>
<feature type="non-terminal residue" evidence="9">
    <location>
        <position position="1"/>
    </location>
</feature>
<dbReference type="PROSITE" id="PS50222">
    <property type="entry name" value="EF_HAND_2"/>
    <property type="match status" value="2"/>
</dbReference>
<keyword evidence="10" id="KW-1185">Reference proteome</keyword>
<dbReference type="InterPro" id="IPR013662">
    <property type="entry name" value="RIH_assoc-dom"/>
</dbReference>
<keyword evidence="5 7" id="KW-0472">Membrane</keyword>
<dbReference type="Pfam" id="PF00520">
    <property type="entry name" value="Ion_trans"/>
    <property type="match status" value="1"/>
</dbReference>
<feature type="domain" description="EF-hand" evidence="8">
    <location>
        <begin position="465"/>
        <end position="499"/>
    </location>
</feature>
<dbReference type="Proteomes" id="UP001519460">
    <property type="component" value="Unassembled WGS sequence"/>
</dbReference>
<feature type="region of interest" description="Disordered" evidence="6">
    <location>
        <begin position="775"/>
        <end position="813"/>
    </location>
</feature>
<evidence type="ECO:0000313" key="10">
    <source>
        <dbReference type="Proteomes" id="UP001519460"/>
    </source>
</evidence>
<dbReference type="PANTHER" id="PTHR46399:SF8">
    <property type="entry name" value="B30.2_SPRY DOMAIN-CONTAINING PROTEIN"/>
    <property type="match status" value="1"/>
</dbReference>
<evidence type="ECO:0000313" key="9">
    <source>
        <dbReference type="EMBL" id="KAK7493542.1"/>
    </source>
</evidence>
<dbReference type="Gene3D" id="1.10.287.70">
    <property type="match status" value="1"/>
</dbReference>
<feature type="transmembrane region" description="Helical" evidence="7">
    <location>
        <begin position="843"/>
        <end position="861"/>
    </location>
</feature>
<organism evidence="9 10">
    <name type="scientific">Batillaria attramentaria</name>
    <dbReference type="NCBI Taxonomy" id="370345"/>
    <lineage>
        <taxon>Eukaryota</taxon>
        <taxon>Metazoa</taxon>
        <taxon>Spiralia</taxon>
        <taxon>Lophotrochozoa</taxon>
        <taxon>Mollusca</taxon>
        <taxon>Gastropoda</taxon>
        <taxon>Caenogastropoda</taxon>
        <taxon>Sorbeoconcha</taxon>
        <taxon>Cerithioidea</taxon>
        <taxon>Batillariidae</taxon>
        <taxon>Batillaria</taxon>
    </lineage>
</organism>
<proteinExistence type="predicted"/>
<sequence>PIDDKVRWQKVLYRKIGDSKTPGTTQLSQQRIIERIISMAKVMHGLHMVEHPSSALKNAWKKVISSQRKRAVMACFRMIPLHGTPRHRAINLFVKSYREQWLETEERDKNILIVDLTPDPLNQLITALSRGATKEQQSSLPDDPLYISYAEIMSLEQEMEKQQLLFEQSRLADRGAAEMVLLYISASRGEPGDMVSKTIDLGISLLRGGNTDVQKKMLQHLKDKKDVGFFASVSGFMQQCSVLDLDAFERTNKAEGLGMSSEPGAGAGEKNMHDAEFTCKLFRFLQLLCEGHNLEFQNYLRTQAGNTTTVNIIICTVDYLLRLQESIMDFYWHYSGKEIIDPAGKDNFCRAIQVAKQVFCTLTEYIQGPCSLNQLALAHSRLWDAVGGFLYIFAHMQDKLSKDPDQLELLREFMKLQKEMMIMLLSMLEGNVMNGPIGKQMVDTLMESSANVEMILKFFDIFLKMKDLTSSEAFLEFDTNNDGWISHKEFRKAMEAQKIYSEEEIEYIMMCVDANHDGKVDFQEFTDRFHNPAKDIGFTMAVLLTNLSEHMPNEPRLERLLDKAKSVLDYFGPYLGRIEIMGSANRIERVYFEIKQSHIDQWEKPQIKESKRSFLHSVVNEGGDKEKLESFVNFCEDTIFEMQHATSISAEEQRIAAMRSGAGLHSEGGVLEPVLLIYRFTRDGLASLLSLFTWSNIKKCYHAYRSMTYPQLLLTLIKLFFRLLLFMVVVFFRVIWTLLKFFVNMMMGDRGLEEPKPEKTAKGAMAMREAAPALNGQAGSSQEQASTSTTPTTAKPPTATRQTSEDATEPAPINLEDEAPVDAQGFDYGKYVLSLFARNFYNFKYLALVLAFFINVILLFYKVNKVAGEAGDDDADAANATAGEEVDDDSVNEFVVIEDEYYYLEPVMRALALIHTLTAFSMLVAYYCLKVPLVIFKREKEIARKLEFEGLYVAEQPSDDDIKAHWDKLVLSTVSFPESYWDKFVKKKVRARYAEHLSNVDYQYQVWKWGVIFTDNSFLYIAWYFLFSVLGNFNYFFFAAHLLDVAIGIKTLRTILQSLILTVMLTCVVVYIYTVVAFNFFRKFYIKEEDGQVDYKCHDMATCFVYHLHTGVRAGGGIGDEIEPADGDSYETYRILFDITFFFFVIVILLAIIQGLIIDAFGELRDQLEQVKEDMESKCFICGIGKEYFDKVPHGFEKHVMNEHNFANYMFFIMHLINKPDTEYTGQETYVWELYQQRCWDFFPVGDCFIKQHENEQSG</sequence>
<evidence type="ECO:0000256" key="4">
    <source>
        <dbReference type="ARBA" id="ARBA00022989"/>
    </source>
</evidence>